<feature type="compositionally biased region" description="Polar residues" evidence="2">
    <location>
        <begin position="188"/>
        <end position="204"/>
    </location>
</feature>
<comment type="caution">
    <text evidence="4">The sequence shown here is derived from an EMBL/GenBank/DDBJ whole genome shotgun (WGS) entry which is preliminary data.</text>
</comment>
<feature type="region of interest" description="Disordered" evidence="2">
    <location>
        <begin position="183"/>
        <end position="230"/>
    </location>
</feature>
<name>A0ABR8X8D8_9BACL</name>
<dbReference type="EMBL" id="JACSQA010000002">
    <property type="protein sequence ID" value="MBD8025560.1"/>
    <property type="molecule type" value="Genomic_DNA"/>
</dbReference>
<keyword evidence="5" id="KW-1185">Reference proteome</keyword>
<organism evidence="4 5">
    <name type="scientific">Ureibacillus galli</name>
    <dbReference type="NCBI Taxonomy" id="2762222"/>
    <lineage>
        <taxon>Bacteria</taxon>
        <taxon>Bacillati</taxon>
        <taxon>Bacillota</taxon>
        <taxon>Bacilli</taxon>
        <taxon>Bacillales</taxon>
        <taxon>Caryophanaceae</taxon>
        <taxon>Ureibacillus</taxon>
    </lineage>
</organism>
<evidence type="ECO:0000313" key="4">
    <source>
        <dbReference type="EMBL" id="MBD8025560.1"/>
    </source>
</evidence>
<feature type="domain" description="DnaB/C C-terminal" evidence="3">
    <location>
        <begin position="257"/>
        <end position="323"/>
    </location>
</feature>
<dbReference type="InterPro" id="IPR006343">
    <property type="entry name" value="DnaB/C_C"/>
</dbReference>
<dbReference type="Pfam" id="PF07261">
    <property type="entry name" value="DnaB_2"/>
    <property type="match status" value="1"/>
</dbReference>
<dbReference type="Proteomes" id="UP000640930">
    <property type="component" value="Unassembled WGS sequence"/>
</dbReference>
<evidence type="ECO:0000313" key="5">
    <source>
        <dbReference type="Proteomes" id="UP000640930"/>
    </source>
</evidence>
<evidence type="ECO:0000259" key="3">
    <source>
        <dbReference type="Pfam" id="PF07261"/>
    </source>
</evidence>
<dbReference type="RefSeq" id="WP_191706111.1">
    <property type="nucleotide sequence ID" value="NZ_JACSQA010000002.1"/>
</dbReference>
<protein>
    <submittedName>
        <fullName evidence="4">DnaD domain protein</fullName>
    </submittedName>
</protein>
<reference evidence="4 5" key="1">
    <citation type="submission" date="2020-08" db="EMBL/GenBank/DDBJ databases">
        <title>A Genomic Blueprint of the Chicken Gut Microbiome.</title>
        <authorList>
            <person name="Gilroy R."/>
            <person name="Ravi A."/>
            <person name="Getino M."/>
            <person name="Pursley I."/>
            <person name="Horton D.L."/>
            <person name="Alikhan N.-F."/>
            <person name="Baker D."/>
            <person name="Gharbi K."/>
            <person name="Hall N."/>
            <person name="Watson M."/>
            <person name="Adriaenssens E.M."/>
            <person name="Foster-Nyarko E."/>
            <person name="Jarju S."/>
            <person name="Secka A."/>
            <person name="Antonio M."/>
            <person name="Oren A."/>
            <person name="Chaudhuri R."/>
            <person name="La Ragione R.M."/>
            <person name="Hildebrand F."/>
            <person name="Pallen M.J."/>
        </authorList>
    </citation>
    <scope>NUCLEOTIDE SEQUENCE [LARGE SCALE GENOMIC DNA]</scope>
    <source>
        <strain evidence="4 5">Re31</strain>
    </source>
</reference>
<evidence type="ECO:0000256" key="2">
    <source>
        <dbReference type="SAM" id="MobiDB-lite"/>
    </source>
</evidence>
<proteinExistence type="inferred from homology"/>
<accession>A0ABR8X8D8</accession>
<gene>
    <name evidence="4" type="ORF">H9636_02700</name>
</gene>
<comment type="similarity">
    <text evidence="1">Belongs to the DnaB/DnaD family.</text>
</comment>
<sequence length="330" mass="37538">MDSLDGGVFLSQLIYWSDHSKRSDGFFYKTYEEWHEEIHVSEHRIKKHVKKLNELEVVVTKRIKANGSPTIHYKLNIERLNACLLSFLKNLRMENENIQNGNLKNSDSILKNFSIENESFDIGNGKFSERKIKNLSNDSENIQNGNLKNSDSLTKITTKTTQENTTEITTKDFNNDFITKKTTETTDNDSLPASSISNSVNNGTGEEEEKRVVGPSVSSNDGSIKKQIEKQSSLSSVPSLPFSKQLERVKESYKFAFGDVNSEEYSGLKTILQMYRDENLICEAISEISQQDEIPAKPYNEIPGVMRAWKNKGINSYEQLIAKRTKEQAV</sequence>
<evidence type="ECO:0000256" key="1">
    <source>
        <dbReference type="ARBA" id="ARBA00093462"/>
    </source>
</evidence>